<dbReference type="Gene3D" id="3.20.190.20">
    <property type="match status" value="1"/>
</dbReference>
<evidence type="ECO:0000256" key="3">
    <source>
        <dbReference type="ARBA" id="ARBA00022801"/>
    </source>
</evidence>
<dbReference type="PANTHER" id="PTHR45980">
    <property type="match status" value="1"/>
</dbReference>
<proteinExistence type="inferred from homology"/>
<sequence>MNNPRVQTGRGGRGPTSAARSRAQTAAAAPEGLQANGLLTGVSSMSIVGTNGRKEPAGAPAAAPPESSRRQLHGSSTEQQHSARSARQTGQRSLSQDGGFGDGQQPRGSGSSLGGSVTGSTGLESSRSHGPRAHHALIADDGVQHASIMDFNTAFCACVKVFCASVAPCYALPWVRGEESHTTGSGFAVVLPNGDRRLLTHAAILENHCLVQVRRASEHQKYVAQVVCVGYDVDIAVLNVEDEQFWRSMPLLPLPHGLPAAMSEVLTAGFPTGGEELATTRGVVNRILLGGQTRELCVAMDAPINPGNNGGPVLNVQGQLVGVACSGTQHAAGFIIPLPVIHTFLENAAIAEAQGHEYTGKNVDHYRVQPLENPELRISLGLPARPDEGEDGGVLLSKLGPDAVSEGILRDGDVLLAVDGSPIAPDGTVMLPEAPSLRLGMRHRVQRMPLGTVLEYLVLRDGERMVVHVPTSPRKLRLLPPRLPVPRPAWLVLGGLVFCPLLPDYEALVPNYGMVHMTLMASLIRCQLQRIQAPPTPELLEVVVLLRVLQSEVNIGYEDICGMVETFNGHRVASLMHLAQLAQLAQETGAELLECILVTGELLVLDAARCWETEDEIFSLHTIPRRCSFEVTPL</sequence>
<evidence type="ECO:0000256" key="1">
    <source>
        <dbReference type="ARBA" id="ARBA00010541"/>
    </source>
</evidence>
<dbReference type="InterPro" id="IPR036034">
    <property type="entry name" value="PDZ_sf"/>
</dbReference>
<dbReference type="Gene3D" id="2.40.10.120">
    <property type="match status" value="1"/>
</dbReference>
<dbReference type="SUPFAM" id="SSF50494">
    <property type="entry name" value="Trypsin-like serine proteases"/>
    <property type="match status" value="1"/>
</dbReference>
<keyword evidence="3" id="KW-0378">Hydrolase</keyword>
<comment type="similarity">
    <text evidence="1">Belongs to the peptidase S1C family.</text>
</comment>
<evidence type="ECO:0000313" key="8">
    <source>
        <dbReference type="Proteomes" id="UP000037460"/>
    </source>
</evidence>
<dbReference type="InterPro" id="IPR001940">
    <property type="entry name" value="Peptidase_S1C"/>
</dbReference>
<dbReference type="GO" id="GO:0006508">
    <property type="term" value="P:proteolysis"/>
    <property type="evidence" value="ECO:0007669"/>
    <property type="project" value="UniProtKB-KW"/>
</dbReference>
<dbReference type="Pfam" id="PF13365">
    <property type="entry name" value="Trypsin_2"/>
    <property type="match status" value="1"/>
</dbReference>
<dbReference type="Proteomes" id="UP000037460">
    <property type="component" value="Unassembled WGS sequence"/>
</dbReference>
<evidence type="ECO:0000256" key="4">
    <source>
        <dbReference type="ARBA" id="ARBA00022825"/>
    </source>
</evidence>
<dbReference type="OrthoDB" id="4217619at2759"/>
<feature type="compositionally biased region" description="Low complexity" evidence="5">
    <location>
        <begin position="16"/>
        <end position="29"/>
    </location>
</feature>
<dbReference type="Gene3D" id="2.30.42.10">
    <property type="match status" value="1"/>
</dbReference>
<name>A0A0M0LP10_9EUKA</name>
<dbReference type="PRINTS" id="PR00834">
    <property type="entry name" value="PROTEASES2C"/>
</dbReference>
<dbReference type="EMBL" id="JWZX01000505">
    <property type="protein sequence ID" value="KOO52779.1"/>
    <property type="molecule type" value="Genomic_DNA"/>
</dbReference>
<dbReference type="InterPro" id="IPR046449">
    <property type="entry name" value="DEGP_PDZ_sf"/>
</dbReference>
<organism evidence="7 8">
    <name type="scientific">Chrysochromulina tobinii</name>
    <dbReference type="NCBI Taxonomy" id="1460289"/>
    <lineage>
        <taxon>Eukaryota</taxon>
        <taxon>Haptista</taxon>
        <taxon>Haptophyta</taxon>
        <taxon>Prymnesiophyceae</taxon>
        <taxon>Prymnesiales</taxon>
        <taxon>Chrysochromulinaceae</taxon>
        <taxon>Chrysochromulina</taxon>
    </lineage>
</organism>
<feature type="region of interest" description="Disordered" evidence="5">
    <location>
        <begin position="1"/>
        <end position="131"/>
    </location>
</feature>
<evidence type="ECO:0000256" key="5">
    <source>
        <dbReference type="SAM" id="MobiDB-lite"/>
    </source>
</evidence>
<gene>
    <name evidence="7" type="ORF">Ctob_011645</name>
</gene>
<accession>A0A0M0LP10</accession>
<keyword evidence="2 7" id="KW-0645">Protease</keyword>
<evidence type="ECO:0000313" key="7">
    <source>
        <dbReference type="EMBL" id="KOO52779.1"/>
    </source>
</evidence>
<comment type="caution">
    <text evidence="7">The sequence shown here is derived from an EMBL/GenBank/DDBJ whole genome shotgun (WGS) entry which is preliminary data.</text>
</comment>
<reference evidence="8" key="1">
    <citation type="journal article" date="2015" name="PLoS Genet.">
        <title>Genome Sequence and Transcriptome Analyses of Chrysochromulina tobin: Metabolic Tools for Enhanced Algal Fitness in the Prominent Order Prymnesiales (Haptophyceae).</title>
        <authorList>
            <person name="Hovde B.T."/>
            <person name="Deodato C.R."/>
            <person name="Hunsperger H.M."/>
            <person name="Ryken S.A."/>
            <person name="Yost W."/>
            <person name="Jha R.K."/>
            <person name="Patterson J."/>
            <person name="Monnat R.J. Jr."/>
            <person name="Barlow S.B."/>
            <person name="Starkenburg S.R."/>
            <person name="Cattolico R.A."/>
        </authorList>
    </citation>
    <scope>NUCLEOTIDE SEQUENCE</scope>
    <source>
        <strain evidence="8">CCMP291</strain>
    </source>
</reference>
<evidence type="ECO:0000259" key="6">
    <source>
        <dbReference type="Pfam" id="PF17815"/>
    </source>
</evidence>
<dbReference type="GO" id="GO:0004252">
    <property type="term" value="F:serine-type endopeptidase activity"/>
    <property type="evidence" value="ECO:0007669"/>
    <property type="project" value="InterPro"/>
</dbReference>
<keyword evidence="8" id="KW-1185">Reference proteome</keyword>
<dbReference type="InterPro" id="IPR009003">
    <property type="entry name" value="Peptidase_S1_PA"/>
</dbReference>
<dbReference type="InterPro" id="IPR041517">
    <property type="entry name" value="DEGP_PDZ"/>
</dbReference>
<dbReference type="AlphaFoldDB" id="A0A0M0LP10"/>
<feature type="domain" description="Protease Do-like PDZ" evidence="6">
    <location>
        <begin position="487"/>
        <end position="628"/>
    </location>
</feature>
<keyword evidence="4" id="KW-0720">Serine protease</keyword>
<feature type="compositionally biased region" description="Polar residues" evidence="5">
    <location>
        <begin position="73"/>
        <end position="96"/>
    </location>
</feature>
<dbReference type="Pfam" id="PF17815">
    <property type="entry name" value="PDZ_3"/>
    <property type="match status" value="1"/>
</dbReference>
<protein>
    <submittedName>
        <fullName evidence="7">Protease do-like 9-like protein</fullName>
    </submittedName>
</protein>
<evidence type="ECO:0000256" key="2">
    <source>
        <dbReference type="ARBA" id="ARBA00022670"/>
    </source>
</evidence>
<dbReference type="PANTHER" id="PTHR45980:SF18">
    <property type="entry name" value="PROTEASE DO-LIKE 9"/>
    <property type="match status" value="1"/>
</dbReference>